<dbReference type="AlphaFoldDB" id="A0A137PCN0"/>
<evidence type="ECO:0000313" key="1">
    <source>
        <dbReference type="EMBL" id="KXN72759.1"/>
    </source>
</evidence>
<dbReference type="Proteomes" id="UP000070444">
    <property type="component" value="Unassembled WGS sequence"/>
</dbReference>
<organism evidence="1 2">
    <name type="scientific">Conidiobolus coronatus (strain ATCC 28846 / CBS 209.66 / NRRL 28638)</name>
    <name type="common">Delacroixia coronata</name>
    <dbReference type="NCBI Taxonomy" id="796925"/>
    <lineage>
        <taxon>Eukaryota</taxon>
        <taxon>Fungi</taxon>
        <taxon>Fungi incertae sedis</taxon>
        <taxon>Zoopagomycota</taxon>
        <taxon>Entomophthoromycotina</taxon>
        <taxon>Entomophthoromycetes</taxon>
        <taxon>Entomophthorales</taxon>
        <taxon>Ancylistaceae</taxon>
        <taxon>Conidiobolus</taxon>
    </lineage>
</organism>
<protein>
    <submittedName>
        <fullName evidence="1">Uncharacterized protein</fullName>
    </submittedName>
</protein>
<keyword evidence="2" id="KW-1185">Reference proteome</keyword>
<feature type="non-terminal residue" evidence="1">
    <location>
        <position position="57"/>
    </location>
</feature>
<name>A0A137PCN0_CONC2</name>
<accession>A0A137PCN0</accession>
<reference evidence="1 2" key="1">
    <citation type="journal article" date="2015" name="Genome Biol. Evol.">
        <title>Phylogenomic analyses indicate that early fungi evolved digesting cell walls of algal ancestors of land plants.</title>
        <authorList>
            <person name="Chang Y."/>
            <person name="Wang S."/>
            <person name="Sekimoto S."/>
            <person name="Aerts A.L."/>
            <person name="Choi C."/>
            <person name="Clum A."/>
            <person name="LaButti K.M."/>
            <person name="Lindquist E.A."/>
            <person name="Yee Ngan C."/>
            <person name="Ohm R.A."/>
            <person name="Salamov A.A."/>
            <person name="Grigoriev I.V."/>
            <person name="Spatafora J.W."/>
            <person name="Berbee M.L."/>
        </authorList>
    </citation>
    <scope>NUCLEOTIDE SEQUENCE [LARGE SCALE GENOMIC DNA]</scope>
    <source>
        <strain evidence="1 2">NRRL 28638</strain>
    </source>
</reference>
<sequence length="57" mass="6382">MSLDFLINDPVTNTPIPPPRIVGGYDVDPPFKYSNTFVDIQRVKKHSCGGVLYNEDT</sequence>
<proteinExistence type="predicted"/>
<evidence type="ECO:0000313" key="2">
    <source>
        <dbReference type="Proteomes" id="UP000070444"/>
    </source>
</evidence>
<gene>
    <name evidence="1" type="ORF">CONCODRAFT_4364</name>
</gene>
<dbReference type="OrthoDB" id="6380398at2759"/>
<dbReference type="EMBL" id="KQ964447">
    <property type="protein sequence ID" value="KXN72759.1"/>
    <property type="molecule type" value="Genomic_DNA"/>
</dbReference>